<dbReference type="GO" id="GO:0006884">
    <property type="term" value="P:cell volume homeostasis"/>
    <property type="evidence" value="ECO:0007669"/>
    <property type="project" value="TreeGrafter"/>
</dbReference>
<evidence type="ECO:0000256" key="7">
    <source>
        <dbReference type="ARBA" id="ARBA00022989"/>
    </source>
</evidence>
<feature type="compositionally biased region" description="Basic residues" evidence="10">
    <location>
        <begin position="977"/>
        <end position="986"/>
    </location>
</feature>
<keyword evidence="5 11" id="KW-0812">Transmembrane</keyword>
<feature type="region of interest" description="Disordered" evidence="10">
    <location>
        <begin position="1633"/>
        <end position="1658"/>
    </location>
</feature>
<dbReference type="Proteomes" id="UP000044602">
    <property type="component" value="Unassembled WGS sequence"/>
</dbReference>
<dbReference type="STRING" id="100787.A0A0G4MMW9"/>
<dbReference type="PROSITE" id="PS50082">
    <property type="entry name" value="WD_REPEATS_2"/>
    <property type="match status" value="3"/>
</dbReference>
<evidence type="ECO:0000313" key="15">
    <source>
        <dbReference type="Proteomes" id="UP000044602"/>
    </source>
</evidence>
<feature type="region of interest" description="Disordered" evidence="10">
    <location>
        <begin position="2059"/>
        <end position="2080"/>
    </location>
</feature>
<evidence type="ECO:0000256" key="8">
    <source>
        <dbReference type="ARBA" id="ARBA00023136"/>
    </source>
</evidence>
<feature type="compositionally biased region" description="Polar residues" evidence="10">
    <location>
        <begin position="1114"/>
        <end position="1137"/>
    </location>
</feature>
<evidence type="ECO:0000256" key="3">
    <source>
        <dbReference type="ARBA" id="ARBA00022448"/>
    </source>
</evidence>
<proteinExistence type="inferred from homology"/>
<evidence type="ECO:0000256" key="4">
    <source>
        <dbReference type="ARBA" id="ARBA00022574"/>
    </source>
</evidence>
<keyword evidence="7 11" id="KW-1133">Transmembrane helix</keyword>
<dbReference type="InterPro" id="IPR001680">
    <property type="entry name" value="WD40_rpt"/>
</dbReference>
<feature type="transmembrane region" description="Helical" evidence="11">
    <location>
        <begin position="381"/>
        <end position="402"/>
    </location>
</feature>
<feature type="region of interest" description="Disordered" evidence="10">
    <location>
        <begin position="1690"/>
        <end position="1711"/>
    </location>
</feature>
<dbReference type="GO" id="GO:0008168">
    <property type="term" value="F:methyltransferase activity"/>
    <property type="evidence" value="ECO:0007669"/>
    <property type="project" value="InterPro"/>
</dbReference>
<feature type="region of interest" description="Disordered" evidence="10">
    <location>
        <begin position="1336"/>
        <end position="1363"/>
    </location>
</feature>
<feature type="transmembrane region" description="Helical" evidence="11">
    <location>
        <begin position="172"/>
        <end position="189"/>
    </location>
</feature>
<dbReference type="SUPFAM" id="SSF50978">
    <property type="entry name" value="WD40 repeat-like"/>
    <property type="match status" value="1"/>
</dbReference>
<feature type="repeat" description="WD" evidence="9">
    <location>
        <begin position="2140"/>
        <end position="2182"/>
    </location>
</feature>
<dbReference type="GO" id="GO:0034486">
    <property type="term" value="P:vacuolar transmembrane transport"/>
    <property type="evidence" value="ECO:0007669"/>
    <property type="project" value="TreeGrafter"/>
</dbReference>
<dbReference type="InterPro" id="IPR004841">
    <property type="entry name" value="AA-permease/SLC12A_dom"/>
</dbReference>
<evidence type="ECO:0000256" key="6">
    <source>
        <dbReference type="ARBA" id="ARBA00022737"/>
    </source>
</evidence>
<evidence type="ECO:0000256" key="1">
    <source>
        <dbReference type="ARBA" id="ARBA00004141"/>
    </source>
</evidence>
<feature type="region of interest" description="Disordered" evidence="10">
    <location>
        <begin position="1491"/>
        <end position="1551"/>
    </location>
</feature>
<dbReference type="PROSITE" id="PS00678">
    <property type="entry name" value="WD_REPEATS_1"/>
    <property type="match status" value="1"/>
</dbReference>
<protein>
    <submittedName>
        <fullName evidence="14">Uncharacterized protein</fullName>
    </submittedName>
</protein>
<feature type="transmembrane region" description="Helical" evidence="11">
    <location>
        <begin position="414"/>
        <end position="434"/>
    </location>
</feature>
<feature type="domain" description="Amino acid permease/ SLC12A" evidence="12">
    <location>
        <begin position="33"/>
        <end position="493"/>
    </location>
</feature>
<dbReference type="PANTHER" id="PTHR11827">
    <property type="entry name" value="SOLUTE CARRIER FAMILY 12, CATION COTRANSPORTERS"/>
    <property type="match status" value="1"/>
</dbReference>
<feature type="repeat" description="WD" evidence="9">
    <location>
        <begin position="2019"/>
        <end position="2052"/>
    </location>
</feature>
<keyword evidence="6" id="KW-0677">Repeat</keyword>
<keyword evidence="4 9" id="KW-0853">WD repeat</keyword>
<evidence type="ECO:0000313" key="14">
    <source>
        <dbReference type="EMBL" id="CRK35576.1"/>
    </source>
</evidence>
<dbReference type="InterPro" id="IPR029063">
    <property type="entry name" value="SAM-dependent_MTases_sf"/>
</dbReference>
<keyword evidence="15" id="KW-1185">Reference proteome</keyword>
<dbReference type="SMART" id="SM00320">
    <property type="entry name" value="WD40"/>
    <property type="match status" value="5"/>
</dbReference>
<accession>A0A0G4MMW9</accession>
<dbReference type="GO" id="GO:0055064">
    <property type="term" value="P:chloride ion homeostasis"/>
    <property type="evidence" value="ECO:0007669"/>
    <property type="project" value="TreeGrafter"/>
</dbReference>
<feature type="domain" description="SLC12A transporter C-terminal" evidence="13">
    <location>
        <begin position="505"/>
        <end position="592"/>
    </location>
</feature>
<dbReference type="InterPro" id="IPR019775">
    <property type="entry name" value="WD40_repeat_CS"/>
</dbReference>
<feature type="transmembrane region" description="Helical" evidence="11">
    <location>
        <begin position="305"/>
        <end position="328"/>
    </location>
</feature>
<dbReference type="GO" id="GO:0032259">
    <property type="term" value="P:methylation"/>
    <property type="evidence" value="ECO:0007669"/>
    <property type="project" value="InterPro"/>
</dbReference>
<keyword evidence="8 11" id="KW-0472">Membrane</keyword>
<dbReference type="PROSITE" id="PS00092">
    <property type="entry name" value="N6_MTASE"/>
    <property type="match status" value="1"/>
</dbReference>
<feature type="compositionally biased region" description="Low complexity" evidence="10">
    <location>
        <begin position="1030"/>
        <end position="1043"/>
    </location>
</feature>
<dbReference type="GO" id="GO:0003676">
    <property type="term" value="F:nucleic acid binding"/>
    <property type="evidence" value="ECO:0007669"/>
    <property type="project" value="InterPro"/>
</dbReference>
<dbReference type="InterPro" id="IPR015943">
    <property type="entry name" value="WD40/YVTN_repeat-like_dom_sf"/>
</dbReference>
<feature type="compositionally biased region" description="Low complexity" evidence="10">
    <location>
        <begin position="2059"/>
        <end position="2071"/>
    </location>
</feature>
<dbReference type="Gene3D" id="1.20.1740.10">
    <property type="entry name" value="Amino acid/polyamine transporter I"/>
    <property type="match status" value="1"/>
</dbReference>
<sequence length="2476" mass="268148">MTADDKRPSLSGSDVSKKATKLGVVSGVYIPVYLNILSILMFLRFGLILGQVGLLGILGLLITAYLVDFLTTLSLSAIASNGEVKGGGAYYLISRSLGPEFGGSIGVLFYLAQVLNTALNVVGLIDCVRMNLGPAFPQGYWTIYGFETAALLVCTALGLAGSSTFAKASNGLLVILTLAILSIPVSAIFKTPFRDDDLGIEFTGVSLQTLIDNFVPHTQGAAYKGFETFRELFGILFPATSGIFAGASMSGDLRNPSKAIPKGTLWAMLTTFIAYLVVIFSLAASTTHASFLRNTNVISLTNLSAPLILAGECAVTFFSAVMGLIGAAKLMQALARDQLLPGLTVFGKGTKKADEPVVAIMLTYAIAQIAMLANLNQIATLISMGYQMTFFVMNLACFLLKIGSAPNFRPAFKFFSWQTAFAGSILSAAAMFFIDDSYAASAVCLLVFLFSLIHYLSPPKSWGDVSQNLIYHQVRKYLLRLRPEHIKFWRPQIILLINNPRSQTRLIQFCNSMKKGSLYILGHVIVTDDFNTGVHEARLQQAAWTNYISEKSRIKAFVQLTMSPSINWGIRNLILSAGLGGMRPNIAVMGFYNMDELRNSRPAVKVPEVPACPTKTQKSPLKSSKGPRRRRGDTSARLLEGFLPTDVIRTESMMSVTSYMTMLEDLALRYKLNVAVGKGFQALETPRKDKANTKKYIDLWPIQMSAELLSDGKSVLTTNFDTYTLILQLGYILESVPAWKSAYDLRIMVFVEYESELAEERARVQALLDKLRIEAEVLVFWLASGELKTYELIINGRSDDVDTDIVVNDVLSNEEWWDDLQKFRGRASNMSSSQELKSLASIVESIAGRPGVFNPHVPLDETGGKRRTSMVHLGDIPRKTQASRLGRLGVSMGIHTSHLGDEVFGEDDDVLDEEDMGGGENAVDSFDSDSDYHHVDEPATEDEDGVVDNSELARRPLLSIKGGGRSQSDDLLTKMPSARKHAKTRGVGRGSAYGTMSTETTANTLYNKGASQVEIDDRQPDSSVLYTSEPSRLPRNLSSRSLQPPTPGDAFPSLPNDTSQDASGVPTPMRPQFSRQSSAARFSSRPVPETKVAVEGNSGPTIMFAEPTAGPSRPTFSRQSSMGRFPTQPSGDTKNTTGTFTPGITFAEPVYHSRRTSLVSTGDPGDVQLNMAEIIERYRLEAGPHDSDESGGATYSTQGVALSFNDLPSRAQHLILNELMRQYSGDTAVLFTTLPIPADGTCRDEAASVQYLSDVEVLCHELPPVLLVLSNNMTVTVGLRRRALPPSAWPPLHPIFCATCCILPAKIKTKSMERQPRNTGWSRLRRMNLNRLLLPSRPAQGDAPFKPVHTPDRPEAPTPVTAAPSDEECMRFLEAFRSPKSYGFSWDDDDNHQPAAWPLSQPLETNEETEDTFSTMRDASVPVIRQASVAVAVAVAVERSAGSKVVSAVDHAEDDRKARRAQRAVGVTALHEVQTRSKMLASHRMAARCTWRSSDSGHGASRRSDASLVAGTEKGQCPSTEDSAEEDSGARAVSGHASRRTTRILSVGNANDDGAPAMDGIRYARRSHVVHELKPPDTLKRAVQGSVLGERTVSKFQNWPIMEKRRTVAGRGVDLYADWAEYYFETGNFEGPGSERRSLGGTVKTTGGETVEKRETAEKRETVWEDFVPESPLADEFVLDRRGSTDALSSRGSFISPLSIPHQAPPSPPRLMPRLPPSLLRKAYRTSPHIRTLLPATRDIASAAHELRWIRDHVRDHPTPSQRLARLCRRRGRGEPLQYVLGTQPFGRLEIQCRRGVLVPRPETEALALHLEGLLRRGALPASRRGELAIVDFCTGTGCIALSLFAGLQGAVPRLLVRGVDVSPAAVGLARANLRRNVGEGRLRAATAEQRVDFVLGDVFDDAAVEALARARAAGPWDVLVSNPPYVSRDVWAAGRGQLGYSVRKYEPRLALVPGDDVPAYAGCAHEDVFYARLLDVAVTLGVRVVVFELGDEGQAARVLRLRTHDMAMSFPDKPLAHLLGANGPIHALAYSASPGTYILTGSADRTIRLYNPFPAESQSFASNSSSSSSSITGRFKQGAPAAPLPEGRLIQSYAAHGYEVLSLAVAPDNQRFVSSGGDRAVLLWDVATATTTRRFGGNLHGHTSRVNVVRFAGEGESLVASGGFDTTVRLWDARSGSAKPVQVLDEARDAVTSLVVRGPELVAGSVDGRVRSYDVRAGRCVVDVVGASVTSLDVTRDGKAVLVGALDSKLRLMDRASGACLKTYADAGWRNEEFRVQAVLGGRETFVVAGDELTAAGAGGDGRVWAWELLTGKLMAKVTVPWGPPGSGPKKKVLGRDGKEKERSNVISCLAWKDDGWGHQFCAGGTSGVATVVQAVLGGRETFVVAGDELTAAGAGGDGRVWAWELLTGKLMAKVTVPWGPPGSGSKKRVLGRDGKEKERSNVISCLAWKDDGWGPQFCAGGTSGVATVFGPSSS</sequence>
<evidence type="ECO:0000259" key="12">
    <source>
        <dbReference type="Pfam" id="PF00324"/>
    </source>
</evidence>
<organism evidence="14 15">
    <name type="scientific">Verticillium longisporum</name>
    <name type="common">Verticillium dahliae var. longisporum</name>
    <dbReference type="NCBI Taxonomy" id="100787"/>
    <lineage>
        <taxon>Eukaryota</taxon>
        <taxon>Fungi</taxon>
        <taxon>Dikarya</taxon>
        <taxon>Ascomycota</taxon>
        <taxon>Pezizomycotina</taxon>
        <taxon>Sordariomycetes</taxon>
        <taxon>Hypocreomycetidae</taxon>
        <taxon>Glomerellales</taxon>
        <taxon>Plectosphaerellaceae</taxon>
        <taxon>Verticillium</taxon>
    </lineage>
</organism>
<feature type="domain" description="SLC12A transporter C-terminal" evidence="13">
    <location>
        <begin position="1211"/>
        <end position="1275"/>
    </location>
</feature>
<dbReference type="GO" id="GO:0055075">
    <property type="term" value="P:potassium ion homeostasis"/>
    <property type="evidence" value="ECO:0007669"/>
    <property type="project" value="TreeGrafter"/>
</dbReference>
<feature type="transmembrane region" description="Helical" evidence="11">
    <location>
        <begin position="101"/>
        <end position="119"/>
    </location>
</feature>
<dbReference type="Gene3D" id="3.40.50.150">
    <property type="entry name" value="Vaccinia Virus protein VP39"/>
    <property type="match status" value="1"/>
</dbReference>
<dbReference type="EMBL" id="CVQH01023638">
    <property type="protein sequence ID" value="CRK35576.1"/>
    <property type="molecule type" value="Genomic_DNA"/>
</dbReference>
<feature type="compositionally biased region" description="Low complexity" evidence="10">
    <location>
        <begin position="1072"/>
        <end position="1085"/>
    </location>
</feature>
<evidence type="ECO:0000256" key="11">
    <source>
        <dbReference type="SAM" id="Phobius"/>
    </source>
</evidence>
<evidence type="ECO:0000259" key="13">
    <source>
        <dbReference type="Pfam" id="PF03522"/>
    </source>
</evidence>
<feature type="transmembrane region" description="Helical" evidence="11">
    <location>
        <begin position="232"/>
        <end position="253"/>
    </location>
</feature>
<dbReference type="PROSITE" id="PS50294">
    <property type="entry name" value="WD_REPEATS_REGION"/>
    <property type="match status" value="2"/>
</dbReference>
<dbReference type="PANTHER" id="PTHR11827:SF72">
    <property type="entry name" value="GH08340P"/>
    <property type="match status" value="1"/>
</dbReference>
<keyword evidence="3" id="KW-0813">Transport</keyword>
<evidence type="ECO:0000256" key="5">
    <source>
        <dbReference type="ARBA" id="ARBA00022692"/>
    </source>
</evidence>
<dbReference type="Pfam" id="PF00324">
    <property type="entry name" value="AA_permease"/>
    <property type="match status" value="1"/>
</dbReference>
<reference evidence="14 15" key="1">
    <citation type="submission" date="2015-05" db="EMBL/GenBank/DDBJ databases">
        <authorList>
            <person name="Wang D.B."/>
            <person name="Wang M."/>
        </authorList>
    </citation>
    <scope>NUCLEOTIDE SEQUENCE [LARGE SCALE GENOMIC DNA]</scope>
    <source>
        <strain evidence="14">VL1</strain>
    </source>
</reference>
<feature type="transmembrane region" description="Helical" evidence="11">
    <location>
        <begin position="139"/>
        <end position="160"/>
    </location>
</feature>
<feature type="region of interest" description="Disordered" evidence="10">
    <location>
        <begin position="909"/>
        <end position="996"/>
    </location>
</feature>
<feature type="transmembrane region" description="Helical" evidence="11">
    <location>
        <begin position="48"/>
        <end position="67"/>
    </location>
</feature>
<gene>
    <name evidence="14" type="ORF">BN1708_001222</name>
</gene>
<dbReference type="Gene3D" id="2.130.10.10">
    <property type="entry name" value="YVTN repeat-like/Quinoprotein amine dehydrogenase"/>
    <property type="match status" value="1"/>
</dbReference>
<dbReference type="SUPFAM" id="SSF53335">
    <property type="entry name" value="S-adenosyl-L-methionine-dependent methyltransferases"/>
    <property type="match status" value="1"/>
</dbReference>
<dbReference type="GO" id="GO:0005774">
    <property type="term" value="C:vacuolar membrane"/>
    <property type="evidence" value="ECO:0007669"/>
    <property type="project" value="TreeGrafter"/>
</dbReference>
<name>A0A0G4MMW9_VERLO</name>
<feature type="region of interest" description="Disordered" evidence="10">
    <location>
        <begin position="605"/>
        <end position="635"/>
    </location>
</feature>
<feature type="transmembrane region" description="Helical" evidence="11">
    <location>
        <begin position="21"/>
        <end position="42"/>
    </location>
</feature>
<feature type="transmembrane region" description="Helical" evidence="11">
    <location>
        <begin position="440"/>
        <end position="457"/>
    </location>
</feature>
<dbReference type="InterPro" id="IPR004842">
    <property type="entry name" value="SLC12A_fam"/>
</dbReference>
<dbReference type="InterPro" id="IPR036322">
    <property type="entry name" value="WD40_repeat_dom_sf"/>
</dbReference>
<dbReference type="InterPro" id="IPR002052">
    <property type="entry name" value="DNA_methylase_N6_adenine_CS"/>
</dbReference>
<evidence type="ECO:0000256" key="10">
    <source>
        <dbReference type="SAM" id="MobiDB-lite"/>
    </source>
</evidence>
<feature type="repeat" description="WD" evidence="9">
    <location>
        <begin position="2094"/>
        <end position="2135"/>
    </location>
</feature>
<comment type="similarity">
    <text evidence="2">Belongs to the SLC12A transporter family.</text>
</comment>
<feature type="compositionally biased region" description="Low complexity" evidence="10">
    <location>
        <begin position="1640"/>
        <end position="1649"/>
    </location>
</feature>
<feature type="transmembrane region" description="Helical" evidence="11">
    <location>
        <begin position="265"/>
        <end position="285"/>
    </location>
</feature>
<dbReference type="CDD" id="cd02440">
    <property type="entry name" value="AdoMet_MTases"/>
    <property type="match status" value="1"/>
</dbReference>
<dbReference type="GO" id="GO:0015379">
    <property type="term" value="F:potassium:chloride symporter activity"/>
    <property type="evidence" value="ECO:0007669"/>
    <property type="project" value="TreeGrafter"/>
</dbReference>
<dbReference type="Pfam" id="PF00400">
    <property type="entry name" value="WD40"/>
    <property type="match status" value="3"/>
</dbReference>
<dbReference type="FunFam" id="1.20.1740.10:FF:000013">
    <property type="entry name" value="Solute carrier family 12 member"/>
    <property type="match status" value="1"/>
</dbReference>
<dbReference type="InterPro" id="IPR018491">
    <property type="entry name" value="SLC12_C"/>
</dbReference>
<evidence type="ECO:0000256" key="9">
    <source>
        <dbReference type="PROSITE-ProRule" id="PRU00221"/>
    </source>
</evidence>
<evidence type="ECO:0000256" key="2">
    <source>
        <dbReference type="ARBA" id="ARBA00010593"/>
    </source>
</evidence>
<dbReference type="Pfam" id="PF03522">
    <property type="entry name" value="SLC12"/>
    <property type="match status" value="2"/>
</dbReference>
<comment type="subcellular location">
    <subcellularLocation>
        <location evidence="1">Membrane</location>
        <topology evidence="1">Multi-pass membrane protein</topology>
    </subcellularLocation>
</comment>
<dbReference type="CDD" id="cd00200">
    <property type="entry name" value="WD40"/>
    <property type="match status" value="1"/>
</dbReference>
<feature type="region of interest" description="Disordered" evidence="10">
    <location>
        <begin position="1011"/>
        <end position="1137"/>
    </location>
</feature>